<dbReference type="EMBL" id="JBHSPW010000008">
    <property type="protein sequence ID" value="MFC5894931.1"/>
    <property type="molecule type" value="Genomic_DNA"/>
</dbReference>
<proteinExistence type="predicted"/>
<dbReference type="RefSeq" id="WP_345084350.1">
    <property type="nucleotide sequence ID" value="NZ_BAAAWG010000007.1"/>
</dbReference>
<keyword evidence="2" id="KW-1185">Reference proteome</keyword>
<name>A0ABW1FKE6_9ACTN</name>
<dbReference type="Proteomes" id="UP001596241">
    <property type="component" value="Unassembled WGS sequence"/>
</dbReference>
<reference evidence="2" key="1">
    <citation type="journal article" date="2019" name="Int. J. Syst. Evol. Microbiol.">
        <title>The Global Catalogue of Microorganisms (GCM) 10K type strain sequencing project: providing services to taxonomists for standard genome sequencing and annotation.</title>
        <authorList>
            <consortium name="The Broad Institute Genomics Platform"/>
            <consortium name="The Broad Institute Genome Sequencing Center for Infectious Disease"/>
            <person name="Wu L."/>
            <person name="Ma J."/>
        </authorList>
    </citation>
    <scope>NUCLEOTIDE SEQUENCE [LARGE SCALE GENOMIC DNA]</scope>
    <source>
        <strain evidence="2">CGMCC 1.15809</strain>
    </source>
</reference>
<gene>
    <name evidence="1" type="ORF">ACFP3M_19205</name>
</gene>
<sequence length="380" mass="42673">MRRTDVDPIFSSAELPIAAERVLSLRPLRFGQLARRWAVDVSAADLTSVAAPVDAARRLWAGRGYLGETGANRRLAQMLEERPEDFGAAGHIVLGAEAVELHPSFGPFGDSLHIIGPECIDGLQRLKIIAAMEGRLSHEHLQRSVIRLEICCGPERDRARRAHDGAEECLNPSTAQDRLIRCPDIVRLMEQDWEKGSFDPRRGMTTGPHEPRFSMADVTSALACLSVDPDPIAAHQAATPEGREALWSDRFSPVYRSLFHGRMSPVGVMRAVEAWEVAHSALAAMPRKVRQGYGHLIEYAPELICWKACRSIPHQLPLHLLHHDSKSAFPWEQVIERDLPAVTVRTAKSLVARYREVRPERRRSYKAEAPELDLWRELAW</sequence>
<organism evidence="1 2">
    <name type="scientific">Streptomyces ramulosus</name>
    <dbReference type="NCBI Taxonomy" id="47762"/>
    <lineage>
        <taxon>Bacteria</taxon>
        <taxon>Bacillati</taxon>
        <taxon>Actinomycetota</taxon>
        <taxon>Actinomycetes</taxon>
        <taxon>Kitasatosporales</taxon>
        <taxon>Streptomycetaceae</taxon>
        <taxon>Streptomyces</taxon>
    </lineage>
</organism>
<protein>
    <recommendedName>
        <fullName evidence="3">DUF262 domain-containing protein</fullName>
    </recommendedName>
</protein>
<comment type="caution">
    <text evidence="1">The sequence shown here is derived from an EMBL/GenBank/DDBJ whole genome shotgun (WGS) entry which is preliminary data.</text>
</comment>
<evidence type="ECO:0008006" key="3">
    <source>
        <dbReference type="Google" id="ProtNLM"/>
    </source>
</evidence>
<accession>A0ABW1FKE6</accession>
<evidence type="ECO:0000313" key="2">
    <source>
        <dbReference type="Proteomes" id="UP001596241"/>
    </source>
</evidence>
<evidence type="ECO:0000313" key="1">
    <source>
        <dbReference type="EMBL" id="MFC5894931.1"/>
    </source>
</evidence>